<keyword evidence="3" id="KW-1185">Reference proteome</keyword>
<protein>
    <submittedName>
        <fullName evidence="2">Uncharacterized protein</fullName>
    </submittedName>
</protein>
<proteinExistence type="predicted"/>
<accession>A0A2P5I4M8</accession>
<evidence type="ECO:0000313" key="2">
    <source>
        <dbReference type="EMBL" id="POS77443.1"/>
    </source>
</evidence>
<keyword evidence="1" id="KW-0732">Signal</keyword>
<feature type="signal peptide" evidence="1">
    <location>
        <begin position="1"/>
        <end position="18"/>
    </location>
</feature>
<organism evidence="2 3">
    <name type="scientific">Diaporthe helianthi</name>
    <dbReference type="NCBI Taxonomy" id="158607"/>
    <lineage>
        <taxon>Eukaryota</taxon>
        <taxon>Fungi</taxon>
        <taxon>Dikarya</taxon>
        <taxon>Ascomycota</taxon>
        <taxon>Pezizomycotina</taxon>
        <taxon>Sordariomycetes</taxon>
        <taxon>Sordariomycetidae</taxon>
        <taxon>Diaporthales</taxon>
        <taxon>Diaporthaceae</taxon>
        <taxon>Diaporthe</taxon>
    </lineage>
</organism>
<dbReference type="OrthoDB" id="3633220at2759"/>
<comment type="caution">
    <text evidence="2">The sequence shown here is derived from an EMBL/GenBank/DDBJ whole genome shotgun (WGS) entry which is preliminary data.</text>
</comment>
<dbReference type="AlphaFoldDB" id="A0A2P5I4M8"/>
<dbReference type="InParanoid" id="A0A2P5I4M8"/>
<evidence type="ECO:0000313" key="3">
    <source>
        <dbReference type="Proteomes" id="UP000094444"/>
    </source>
</evidence>
<evidence type="ECO:0000256" key="1">
    <source>
        <dbReference type="SAM" id="SignalP"/>
    </source>
</evidence>
<dbReference type="Proteomes" id="UP000094444">
    <property type="component" value="Unassembled WGS sequence"/>
</dbReference>
<dbReference type="EMBL" id="MAVT02000270">
    <property type="protein sequence ID" value="POS77443.1"/>
    <property type="molecule type" value="Genomic_DNA"/>
</dbReference>
<sequence>MYIPAASLLLGLLPMTHAIPARPTELPSRMPPPKSSEFSLAMNISGYIVPLTATYFESRAYKNTTSPDDDLFSDAVVLDLTDDPYVTAPPGVYGLFAADPGGSHGFVSEVMATLDEQHFEFSVLNGHVGHRMTSASQAWFACARTIEGVRGAFLSWGTFESNSSAPYGCESTSVVQNFNLTRRAGSSWS</sequence>
<feature type="chain" id="PRO_5015203327" evidence="1">
    <location>
        <begin position="19"/>
        <end position="189"/>
    </location>
</feature>
<name>A0A2P5I4M8_DIAHE</name>
<reference evidence="2" key="1">
    <citation type="submission" date="2017-09" db="EMBL/GenBank/DDBJ databases">
        <title>Polyketide synthases of a Diaporthe helianthi virulent isolate.</title>
        <authorList>
            <person name="Baroncelli R."/>
        </authorList>
    </citation>
    <scope>NUCLEOTIDE SEQUENCE [LARGE SCALE GENOMIC DNA]</scope>
    <source>
        <strain evidence="2">7/96</strain>
    </source>
</reference>
<gene>
    <name evidence="2" type="ORF">DHEL01_v204166</name>
</gene>